<evidence type="ECO:0000256" key="8">
    <source>
        <dbReference type="HAMAP-Rule" id="MF_00197"/>
    </source>
</evidence>
<dbReference type="PROSITE" id="PS01326">
    <property type="entry name" value="DAP_EPIMERASE"/>
    <property type="match status" value="1"/>
</dbReference>
<evidence type="ECO:0000256" key="5">
    <source>
        <dbReference type="ARBA" id="ARBA00023154"/>
    </source>
</evidence>
<feature type="binding site" evidence="8">
    <location>
        <position position="24"/>
    </location>
    <ligand>
        <name>substrate</name>
    </ligand>
</feature>
<dbReference type="SUPFAM" id="SSF54506">
    <property type="entry name" value="Diaminopimelate epimerase-like"/>
    <property type="match status" value="2"/>
</dbReference>
<evidence type="ECO:0000256" key="3">
    <source>
        <dbReference type="ARBA" id="ARBA00013080"/>
    </source>
</evidence>
<dbReference type="InterPro" id="IPR001653">
    <property type="entry name" value="DAP_epimerase_DapF"/>
</dbReference>
<feature type="binding site" evidence="8">
    <location>
        <position position="173"/>
    </location>
    <ligand>
        <name>substrate</name>
    </ligand>
</feature>
<evidence type="ECO:0000256" key="9">
    <source>
        <dbReference type="PROSITE-ProRule" id="PRU10125"/>
    </source>
</evidence>
<comment type="catalytic activity">
    <reaction evidence="7 8">
        <text>(2S,6S)-2,6-diaminopimelate = meso-2,6-diaminopimelate</text>
        <dbReference type="Rhea" id="RHEA:15393"/>
        <dbReference type="ChEBI" id="CHEBI:57609"/>
        <dbReference type="ChEBI" id="CHEBI:57791"/>
        <dbReference type="EC" id="5.1.1.7"/>
    </reaction>
</comment>
<comment type="function">
    <text evidence="8">Catalyzes the stereoinversion of LL-2,6-diaminopimelate (L,L-DAP) to meso-diaminopimelate (meso-DAP), a precursor of L-lysine and an essential component of the bacterial peptidoglycan.</text>
</comment>
<keyword evidence="11" id="KW-1185">Reference proteome</keyword>
<evidence type="ECO:0000256" key="6">
    <source>
        <dbReference type="ARBA" id="ARBA00023235"/>
    </source>
</evidence>
<organism evidence="10 11">
    <name type="scientific">Paenisporosarcina cavernae</name>
    <dbReference type="NCBI Taxonomy" id="2320858"/>
    <lineage>
        <taxon>Bacteria</taxon>
        <taxon>Bacillati</taxon>
        <taxon>Bacillota</taxon>
        <taxon>Bacilli</taxon>
        <taxon>Bacillales</taxon>
        <taxon>Caryophanaceae</taxon>
        <taxon>Paenisporosarcina</taxon>
    </lineage>
</organism>
<dbReference type="OrthoDB" id="9805408at2"/>
<feature type="binding site" evidence="8">
    <location>
        <begin position="228"/>
        <end position="229"/>
    </location>
    <ligand>
        <name>substrate</name>
    </ligand>
</feature>
<dbReference type="EMBL" id="CP032418">
    <property type="protein sequence ID" value="AYC29457.1"/>
    <property type="molecule type" value="Genomic_DNA"/>
</dbReference>
<evidence type="ECO:0000256" key="7">
    <source>
        <dbReference type="ARBA" id="ARBA00051712"/>
    </source>
</evidence>
<feature type="active site" description="Proton donor" evidence="8">
    <location>
        <position position="84"/>
    </location>
</feature>
<gene>
    <name evidence="8 10" type="primary">dapF</name>
    <name evidence="10" type="ORF">D3873_06005</name>
</gene>
<feature type="site" description="Could be important to modulate the pK values of the two catalytic cysteine residues" evidence="8">
    <location>
        <position position="228"/>
    </location>
</feature>
<keyword evidence="8" id="KW-0963">Cytoplasm</keyword>
<feature type="active site" description="Proton acceptor" evidence="8">
    <location>
        <position position="237"/>
    </location>
</feature>
<accession>A0A385YU51</accession>
<evidence type="ECO:0000256" key="4">
    <source>
        <dbReference type="ARBA" id="ARBA00022605"/>
    </source>
</evidence>
<comment type="caution">
    <text evidence="8">Lacks conserved residue(s) required for the propagation of feature annotation.</text>
</comment>
<feature type="site" description="Could be important to modulate the pK values of the two catalytic cysteine residues" evidence="8">
    <location>
        <position position="175"/>
    </location>
</feature>
<dbReference type="HAMAP" id="MF_00197">
    <property type="entry name" value="DAP_epimerase"/>
    <property type="match status" value="1"/>
</dbReference>
<evidence type="ECO:0000256" key="1">
    <source>
        <dbReference type="ARBA" id="ARBA00005196"/>
    </source>
</evidence>
<dbReference type="PANTHER" id="PTHR31689:SF0">
    <property type="entry name" value="DIAMINOPIMELATE EPIMERASE"/>
    <property type="match status" value="1"/>
</dbReference>
<feature type="active site" evidence="9">
    <location>
        <position position="84"/>
    </location>
</feature>
<keyword evidence="6 8" id="KW-0413">Isomerase</keyword>
<reference evidence="11" key="1">
    <citation type="submission" date="2018-09" db="EMBL/GenBank/DDBJ databases">
        <authorList>
            <person name="Zhu H."/>
        </authorList>
    </citation>
    <scope>NUCLEOTIDE SEQUENCE [LARGE SCALE GENOMIC DNA]</scope>
    <source>
        <strain evidence="11">K2R23-3</strain>
    </source>
</reference>
<feature type="binding site" evidence="8">
    <location>
        <begin position="85"/>
        <end position="86"/>
    </location>
    <ligand>
        <name>substrate</name>
    </ligand>
</feature>
<sequence length="333" mass="36962">MINETSGRGKTMKISLKKMHGSGNTFYVLWTEDFAHSLWHEMAIKLCSTSWDGGADGLLLISSSASADVKMTVINADGSYAKMCGNGLRIVAREVLESLDVLQASIETEEVTLHVKKTTPIFEQQDAFAVEIKPITFSLSDIPMTYGNNDTLINSIIPEIHDSIHFSVLAVPNPHLVGLVPIQYIESRVFQEKIGTQLNESRSLFPEGVNLSFMHPVDEMTIFVRTFERGVGFTNACGTAMSASALVAYQSKLVESTKVRVINPGGFVECHLSEDQQSVFLIGNASLIETLEVTIGSDETISILSKTIAHDEMDDYERWKDYAENMVKQKWRK</sequence>
<proteinExistence type="inferred from homology"/>
<dbReference type="Proteomes" id="UP000265725">
    <property type="component" value="Chromosome"/>
</dbReference>
<dbReference type="EC" id="5.1.1.7" evidence="3 8"/>
<evidence type="ECO:0000256" key="2">
    <source>
        <dbReference type="ARBA" id="ARBA00010219"/>
    </source>
</evidence>
<dbReference type="Gene3D" id="3.10.310.10">
    <property type="entry name" value="Diaminopimelate Epimerase, Chain A, domain 1"/>
    <property type="match status" value="2"/>
</dbReference>
<dbReference type="PANTHER" id="PTHR31689">
    <property type="entry name" value="DIAMINOPIMELATE EPIMERASE, CHLOROPLASTIC"/>
    <property type="match status" value="1"/>
</dbReference>
<dbReference type="UniPathway" id="UPA00034">
    <property type="reaction ID" value="UER00025"/>
</dbReference>
<comment type="pathway">
    <text evidence="1 8">Amino-acid biosynthesis; L-lysine biosynthesis via DAP pathway; DL-2,6-diaminopimelate from LL-2,6-diaminopimelate: step 1/1.</text>
</comment>
<dbReference type="Pfam" id="PF01678">
    <property type="entry name" value="DAP_epimerase"/>
    <property type="match status" value="2"/>
</dbReference>
<comment type="similarity">
    <text evidence="2 8">Belongs to the diaminopimelate epimerase family.</text>
</comment>
<feature type="binding site" evidence="8">
    <location>
        <begin position="238"/>
        <end position="239"/>
    </location>
    <ligand>
        <name>substrate</name>
    </ligand>
</feature>
<dbReference type="NCBIfam" id="TIGR00652">
    <property type="entry name" value="DapF"/>
    <property type="match status" value="1"/>
</dbReference>
<keyword evidence="5 8" id="KW-0457">Lysine biosynthesis</keyword>
<dbReference type="AlphaFoldDB" id="A0A385YU51"/>
<name>A0A385YU51_9BACL</name>
<feature type="binding site" evidence="8">
    <location>
        <position position="75"/>
    </location>
    <ligand>
        <name>substrate</name>
    </ligand>
</feature>
<dbReference type="GO" id="GO:0008837">
    <property type="term" value="F:diaminopimelate epimerase activity"/>
    <property type="evidence" value="ECO:0007669"/>
    <property type="project" value="UniProtKB-UniRule"/>
</dbReference>
<feature type="binding site" evidence="8">
    <location>
        <position position="210"/>
    </location>
    <ligand>
        <name>substrate</name>
    </ligand>
</feature>
<keyword evidence="4 8" id="KW-0028">Amino-acid biosynthesis</keyword>
<dbReference type="GO" id="GO:0009089">
    <property type="term" value="P:lysine biosynthetic process via diaminopimelate"/>
    <property type="evidence" value="ECO:0007669"/>
    <property type="project" value="UniProtKB-UniRule"/>
</dbReference>
<dbReference type="KEGG" id="paek:D3873_06005"/>
<evidence type="ECO:0000313" key="10">
    <source>
        <dbReference type="EMBL" id="AYC29457.1"/>
    </source>
</evidence>
<comment type="subcellular location">
    <subcellularLocation>
        <location evidence="8">Cytoplasm</location>
    </subcellularLocation>
</comment>
<dbReference type="GO" id="GO:0005829">
    <property type="term" value="C:cytosol"/>
    <property type="evidence" value="ECO:0007669"/>
    <property type="project" value="TreeGrafter"/>
</dbReference>
<evidence type="ECO:0000313" key="11">
    <source>
        <dbReference type="Proteomes" id="UP000265725"/>
    </source>
</evidence>
<comment type="subunit">
    <text evidence="8">Homodimer.</text>
</comment>
<dbReference type="InterPro" id="IPR018510">
    <property type="entry name" value="DAP_epimerase_AS"/>
</dbReference>
<protein>
    <recommendedName>
        <fullName evidence="3 8">Diaminopimelate epimerase</fullName>
        <shortName evidence="8">DAP epimerase</shortName>
        <ecNumber evidence="3 8">5.1.1.7</ecNumber>
    </recommendedName>
    <alternativeName>
        <fullName evidence="8">PLP-independent amino acid racemase</fullName>
    </alternativeName>
</protein>